<evidence type="ECO:0000256" key="6">
    <source>
        <dbReference type="RuleBase" id="RU371123"/>
    </source>
</evidence>
<comment type="cofactor">
    <cofactor evidence="1 6">
        <name>FAD</name>
        <dbReference type="ChEBI" id="CHEBI:57692"/>
    </cofactor>
</comment>
<dbReference type="GO" id="GO:0016971">
    <property type="term" value="F:flavin-dependent sulfhydryl oxidase activity"/>
    <property type="evidence" value="ECO:0007669"/>
    <property type="project" value="InterPro"/>
</dbReference>
<gene>
    <name evidence="9" type="ORF">OBRU01_13702</name>
</gene>
<dbReference type="EMBL" id="JTDY01002413">
    <property type="protein sequence ID" value="KOB71460.1"/>
    <property type="molecule type" value="Genomic_DNA"/>
</dbReference>
<evidence type="ECO:0000259" key="8">
    <source>
        <dbReference type="PROSITE" id="PS51324"/>
    </source>
</evidence>
<dbReference type="Proteomes" id="UP000037510">
    <property type="component" value="Unassembled WGS sequence"/>
</dbReference>
<dbReference type="GO" id="GO:0005739">
    <property type="term" value="C:mitochondrion"/>
    <property type="evidence" value="ECO:0007669"/>
    <property type="project" value="TreeGrafter"/>
</dbReference>
<dbReference type="SUPFAM" id="SSF69000">
    <property type="entry name" value="FAD-dependent thiol oxidase"/>
    <property type="match status" value="1"/>
</dbReference>
<feature type="region of interest" description="Disordered" evidence="7">
    <location>
        <begin position="26"/>
        <end position="49"/>
    </location>
</feature>
<keyword evidence="3 6" id="KW-0274">FAD</keyword>
<evidence type="ECO:0000256" key="7">
    <source>
        <dbReference type="SAM" id="MobiDB-lite"/>
    </source>
</evidence>
<keyword evidence="10" id="KW-1185">Reference proteome</keyword>
<evidence type="ECO:0000313" key="10">
    <source>
        <dbReference type="Proteomes" id="UP000037510"/>
    </source>
</evidence>
<dbReference type="STRING" id="104452.A0A0L7L7X2"/>
<evidence type="ECO:0000256" key="5">
    <source>
        <dbReference type="ARBA" id="ARBA00023157"/>
    </source>
</evidence>
<comment type="catalytic activity">
    <reaction evidence="6">
        <text>2 R'C(R)SH + O2 = R'C(R)S-S(R)CR' + H2O2</text>
        <dbReference type="Rhea" id="RHEA:17357"/>
        <dbReference type="ChEBI" id="CHEBI:15379"/>
        <dbReference type="ChEBI" id="CHEBI:16240"/>
        <dbReference type="ChEBI" id="CHEBI:16520"/>
        <dbReference type="ChEBI" id="CHEBI:17412"/>
        <dbReference type="EC" id="1.8.3.2"/>
    </reaction>
</comment>
<accession>A0A0L7L7X2</accession>
<dbReference type="AlphaFoldDB" id="A0A0L7L7X2"/>
<feature type="compositionally biased region" description="Polar residues" evidence="7">
    <location>
        <begin position="26"/>
        <end position="44"/>
    </location>
</feature>
<organism evidence="9 10">
    <name type="scientific">Operophtera brumata</name>
    <name type="common">Winter moth</name>
    <name type="synonym">Phalaena brumata</name>
    <dbReference type="NCBI Taxonomy" id="104452"/>
    <lineage>
        <taxon>Eukaryota</taxon>
        <taxon>Metazoa</taxon>
        <taxon>Ecdysozoa</taxon>
        <taxon>Arthropoda</taxon>
        <taxon>Hexapoda</taxon>
        <taxon>Insecta</taxon>
        <taxon>Pterygota</taxon>
        <taxon>Neoptera</taxon>
        <taxon>Endopterygota</taxon>
        <taxon>Lepidoptera</taxon>
        <taxon>Glossata</taxon>
        <taxon>Ditrysia</taxon>
        <taxon>Geometroidea</taxon>
        <taxon>Geometridae</taxon>
        <taxon>Larentiinae</taxon>
        <taxon>Operophtera</taxon>
    </lineage>
</organism>
<keyword evidence="5" id="KW-1015">Disulfide bond</keyword>
<dbReference type="Gene3D" id="1.20.120.310">
    <property type="entry name" value="ERV/ALR sulfhydryl oxidase domain"/>
    <property type="match status" value="1"/>
</dbReference>
<dbReference type="InterPro" id="IPR036774">
    <property type="entry name" value="ERV/ALR_sulphydryl_oxid_sf"/>
</dbReference>
<protein>
    <recommendedName>
        <fullName evidence="6">Sulfhydryl oxidase</fullName>
        <ecNumber evidence="6">1.8.3.2</ecNumber>
    </recommendedName>
</protein>
<dbReference type="PANTHER" id="PTHR12645:SF0">
    <property type="entry name" value="FAD-LINKED SULFHYDRYL OXIDASE ALR"/>
    <property type="match status" value="1"/>
</dbReference>
<reference evidence="9 10" key="1">
    <citation type="journal article" date="2015" name="Genome Biol. Evol.">
        <title>The genome of winter moth (Operophtera brumata) provides a genomic perspective on sexual dimorphism and phenology.</title>
        <authorList>
            <person name="Derks M.F."/>
            <person name="Smit S."/>
            <person name="Salis L."/>
            <person name="Schijlen E."/>
            <person name="Bossers A."/>
            <person name="Mateman C."/>
            <person name="Pijl A.S."/>
            <person name="de Ridder D."/>
            <person name="Groenen M.A."/>
            <person name="Visser M.E."/>
            <person name="Megens H.J."/>
        </authorList>
    </citation>
    <scope>NUCLEOTIDE SEQUENCE [LARGE SCALE GENOMIC DNA]</scope>
    <source>
        <strain evidence="9">WM2013NL</strain>
        <tissue evidence="9">Head and thorax</tissue>
    </source>
</reference>
<dbReference type="PROSITE" id="PS51324">
    <property type="entry name" value="ERV_ALR"/>
    <property type="match status" value="1"/>
</dbReference>
<feature type="domain" description="ERV/ALR sulfhydryl oxidase" evidence="8">
    <location>
        <begin position="46"/>
        <end position="103"/>
    </location>
</feature>
<proteinExistence type="predicted"/>
<sequence>MPPSHGGEEEEKPCKACSDFKSWTKTQNKNTLASPNKPTPQKSNDCPLDKQELGNSTWGFLHTMASYFPDKPSKSQSEDMSRFFNIFAQFYPCEPCALDFKEE</sequence>
<name>A0A0L7L7X2_OPEBR</name>
<dbReference type="Pfam" id="PF04777">
    <property type="entry name" value="Evr1_Alr"/>
    <property type="match status" value="1"/>
</dbReference>
<dbReference type="InterPro" id="IPR017905">
    <property type="entry name" value="ERV/ALR_sulphydryl_oxidase"/>
</dbReference>
<dbReference type="EC" id="1.8.3.2" evidence="6"/>
<dbReference type="PANTHER" id="PTHR12645">
    <property type="entry name" value="ALR/ERV"/>
    <property type="match status" value="1"/>
</dbReference>
<dbReference type="InterPro" id="IPR039799">
    <property type="entry name" value="ALR/ERV"/>
</dbReference>
<keyword evidence="2 6" id="KW-0285">Flavoprotein</keyword>
<keyword evidence="4 6" id="KW-0560">Oxidoreductase</keyword>
<dbReference type="GO" id="GO:0050660">
    <property type="term" value="F:flavin adenine dinucleotide binding"/>
    <property type="evidence" value="ECO:0007669"/>
    <property type="project" value="TreeGrafter"/>
</dbReference>
<evidence type="ECO:0000256" key="1">
    <source>
        <dbReference type="ARBA" id="ARBA00001974"/>
    </source>
</evidence>
<evidence type="ECO:0000313" key="9">
    <source>
        <dbReference type="EMBL" id="KOB71460.1"/>
    </source>
</evidence>
<comment type="caution">
    <text evidence="9">The sequence shown here is derived from an EMBL/GenBank/DDBJ whole genome shotgun (WGS) entry which is preliminary data.</text>
</comment>
<evidence type="ECO:0000256" key="2">
    <source>
        <dbReference type="ARBA" id="ARBA00022630"/>
    </source>
</evidence>
<evidence type="ECO:0000256" key="3">
    <source>
        <dbReference type="ARBA" id="ARBA00022827"/>
    </source>
</evidence>
<evidence type="ECO:0000256" key="4">
    <source>
        <dbReference type="ARBA" id="ARBA00023002"/>
    </source>
</evidence>